<dbReference type="KEGG" id="mchc:CK556_03790"/>
<proteinExistence type="predicted"/>
<dbReference type="Pfam" id="PF13177">
    <property type="entry name" value="DNA_pol3_delta2"/>
    <property type="match status" value="1"/>
</dbReference>
<dbReference type="EMBL" id="CP023173">
    <property type="protein sequence ID" value="ASZ09447.1"/>
    <property type="molecule type" value="Genomic_DNA"/>
</dbReference>
<dbReference type="GO" id="GO:0006261">
    <property type="term" value="P:DNA-templated DNA replication"/>
    <property type="evidence" value="ECO:0007669"/>
    <property type="project" value="TreeGrafter"/>
</dbReference>
<dbReference type="Proteomes" id="UP000232229">
    <property type="component" value="Chromosome"/>
</dbReference>
<dbReference type="STRING" id="1336232.GCA_000518825_00831"/>
<accession>A0A249SPA2</accession>
<dbReference type="InterPro" id="IPR027417">
    <property type="entry name" value="P-loop_NTPase"/>
</dbReference>
<dbReference type="PANTHER" id="PTHR11669">
    <property type="entry name" value="REPLICATION FACTOR C / DNA POLYMERASE III GAMMA-TAU SUBUNIT"/>
    <property type="match status" value="1"/>
</dbReference>
<gene>
    <name evidence="1" type="ORF">CK556_03790</name>
</gene>
<dbReference type="SUPFAM" id="SSF52540">
    <property type="entry name" value="P-loop containing nucleoside triphosphate hydrolases"/>
    <property type="match status" value="1"/>
</dbReference>
<name>A0A249SPA2_9MOLU</name>
<sequence length="247" mass="28086">MKKIEILQKFKSQLFDNTFFSSILLSNDNQENLNDLANEISRLIFCENKNLENDDCSSCKKFINSATSNFSFIGDGNLAITKADVLDLMQRYSLTTNEINKLKIYVIANAENLKNESANSLLKFLEEPPANTIAILLTKNRSQVLPTIKSRCKLIVLENEKVNDSAENLIEKILQKDKHSILLSNAELKKVDKSELIGMLEEAYIRTIIKKYPMLAEITLKLINDLKFTFQTNLAIDVFLIEVSEAL</sequence>
<dbReference type="RefSeq" id="WP_027875870.1">
    <property type="nucleotide sequence ID" value="NZ_CP023173.1"/>
</dbReference>
<organism evidence="1 2">
    <name type="scientific">Mesoplasma chauliocola</name>
    <dbReference type="NCBI Taxonomy" id="216427"/>
    <lineage>
        <taxon>Bacteria</taxon>
        <taxon>Bacillati</taxon>
        <taxon>Mycoplasmatota</taxon>
        <taxon>Mollicutes</taxon>
        <taxon>Entomoplasmatales</taxon>
        <taxon>Entomoplasmataceae</taxon>
        <taxon>Mesoplasma</taxon>
    </lineage>
</organism>
<evidence type="ECO:0000313" key="1">
    <source>
        <dbReference type="EMBL" id="ASZ09447.1"/>
    </source>
</evidence>
<dbReference type="AlphaFoldDB" id="A0A249SPA2"/>
<keyword evidence="2" id="KW-1185">Reference proteome</keyword>
<reference evidence="1 2" key="1">
    <citation type="submission" date="2017-08" db="EMBL/GenBank/DDBJ databases">
        <title>Complete Genome Sequence of Mesoplasma chauliocola.</title>
        <authorList>
            <person name="Knight T.F.Jr."/>
            <person name="Citino T."/>
        </authorList>
    </citation>
    <scope>NUCLEOTIDE SEQUENCE [LARGE SCALE GENOMIC DNA]</scope>
    <source>
        <strain evidence="1 2">CHPA-2</strain>
    </source>
</reference>
<protein>
    <submittedName>
        <fullName evidence="1">DNA polymerase III subunit delta</fullName>
    </submittedName>
</protein>
<dbReference type="Gene3D" id="3.40.50.300">
    <property type="entry name" value="P-loop containing nucleotide triphosphate hydrolases"/>
    <property type="match status" value="1"/>
</dbReference>
<dbReference type="InterPro" id="IPR050238">
    <property type="entry name" value="DNA_Rep/Repair_Clamp_Loader"/>
</dbReference>
<dbReference type="PANTHER" id="PTHR11669:SF8">
    <property type="entry name" value="DNA POLYMERASE III SUBUNIT DELTA"/>
    <property type="match status" value="1"/>
</dbReference>
<evidence type="ECO:0000313" key="2">
    <source>
        <dbReference type="Proteomes" id="UP000232229"/>
    </source>
</evidence>